<dbReference type="PANTHER" id="PTHR15384">
    <property type="entry name" value="PROTEIN EVI2B"/>
    <property type="match status" value="1"/>
</dbReference>
<dbReference type="InterPro" id="IPR033239">
    <property type="entry name" value="EVI2B"/>
</dbReference>
<reference evidence="3" key="1">
    <citation type="submission" date="2025-08" db="UniProtKB">
        <authorList>
            <consortium name="Ensembl"/>
        </authorList>
    </citation>
    <scope>IDENTIFICATION</scope>
</reference>
<evidence type="ECO:0008006" key="5">
    <source>
        <dbReference type="Google" id="ProtNLM"/>
    </source>
</evidence>
<feature type="compositionally biased region" description="Basic and acidic residues" evidence="1">
    <location>
        <begin position="237"/>
        <end position="263"/>
    </location>
</feature>
<feature type="transmembrane region" description="Helical" evidence="2">
    <location>
        <begin position="85"/>
        <end position="108"/>
    </location>
</feature>
<sequence length="299" mass="32630">MASNQVILVLFYGEIWKSLSTAIPQNISMNKRNAYTSIRNPVEDKAPLHQLQATGPSLHKSGRALTVATPPQFPKAHAEPSDGSWIAALIIGIILVSMIMAIILILLWKCCKKPVLVDSNWAGRSPFADGDVPDVFMDSDQTTKRSSVLFMLPWKLKQDSNLQQDPTASEKPSHCTTSNENRQLPPPAEACSVAGTSVSDTDASPAPTSAAASCAPDSGPHPAASPESPDLPPPPDWLREPREDHSSDLSQHQEFHSETEEKFPPPPELHTQESQEPLPQPEHPLQTAKADFQHTLHFS</sequence>
<name>A0A8B9MFL9_9AVES</name>
<feature type="region of interest" description="Disordered" evidence="1">
    <location>
        <begin position="160"/>
        <end position="299"/>
    </location>
</feature>
<dbReference type="Ensembl" id="ENSANIT00000007744.1">
    <property type="protein sequence ID" value="ENSANIP00000007488.1"/>
    <property type="gene ID" value="ENSANIG00000005106.1"/>
</dbReference>
<proteinExistence type="predicted"/>
<keyword evidence="4" id="KW-1185">Reference proteome</keyword>
<dbReference type="PANTHER" id="PTHR15384:SF0">
    <property type="entry name" value="PROTEIN EVI2B"/>
    <property type="match status" value="1"/>
</dbReference>
<dbReference type="GO" id="GO:2000035">
    <property type="term" value="P:regulation of stem cell division"/>
    <property type="evidence" value="ECO:0007669"/>
    <property type="project" value="TreeGrafter"/>
</dbReference>
<dbReference type="GO" id="GO:0045660">
    <property type="term" value="P:positive regulation of neutrophil differentiation"/>
    <property type="evidence" value="ECO:0007669"/>
    <property type="project" value="TreeGrafter"/>
</dbReference>
<protein>
    <recommendedName>
        <fullName evidence="5">EVI2B protein</fullName>
    </recommendedName>
</protein>
<keyword evidence="2" id="KW-1133">Transmembrane helix</keyword>
<dbReference type="Proteomes" id="UP000694541">
    <property type="component" value="Unplaced"/>
</dbReference>
<reference evidence="3" key="2">
    <citation type="submission" date="2025-09" db="UniProtKB">
        <authorList>
            <consortium name="Ensembl"/>
        </authorList>
    </citation>
    <scope>IDENTIFICATION</scope>
</reference>
<evidence type="ECO:0000256" key="2">
    <source>
        <dbReference type="SAM" id="Phobius"/>
    </source>
</evidence>
<accession>A0A8B9MFL9</accession>
<evidence type="ECO:0000313" key="4">
    <source>
        <dbReference type="Proteomes" id="UP000694541"/>
    </source>
</evidence>
<evidence type="ECO:0000313" key="3">
    <source>
        <dbReference type="Ensembl" id="ENSANIP00000007488.1"/>
    </source>
</evidence>
<keyword evidence="2" id="KW-0472">Membrane</keyword>
<organism evidence="3 4">
    <name type="scientific">Accipiter nisus</name>
    <name type="common">Eurasian sparrowhawk</name>
    <dbReference type="NCBI Taxonomy" id="211598"/>
    <lineage>
        <taxon>Eukaryota</taxon>
        <taxon>Metazoa</taxon>
        <taxon>Chordata</taxon>
        <taxon>Craniata</taxon>
        <taxon>Vertebrata</taxon>
        <taxon>Euteleostomi</taxon>
        <taxon>Archelosauria</taxon>
        <taxon>Archosauria</taxon>
        <taxon>Dinosauria</taxon>
        <taxon>Saurischia</taxon>
        <taxon>Theropoda</taxon>
        <taxon>Coelurosauria</taxon>
        <taxon>Aves</taxon>
        <taxon>Neognathae</taxon>
        <taxon>Neoaves</taxon>
        <taxon>Telluraves</taxon>
        <taxon>Accipitrimorphae</taxon>
        <taxon>Accipitriformes</taxon>
        <taxon>Accipitridae</taxon>
        <taxon>Accipitrinae</taxon>
        <taxon>Accipiter</taxon>
    </lineage>
</organism>
<evidence type="ECO:0000256" key="1">
    <source>
        <dbReference type="SAM" id="MobiDB-lite"/>
    </source>
</evidence>
<dbReference type="AlphaFoldDB" id="A0A8B9MFL9"/>
<keyword evidence="2" id="KW-0812">Transmembrane</keyword>
<feature type="compositionally biased region" description="Low complexity" evidence="1">
    <location>
        <begin position="199"/>
        <end position="228"/>
    </location>
</feature>